<evidence type="ECO:0000313" key="2">
    <source>
        <dbReference type="EMBL" id="PDV97906.1"/>
    </source>
</evidence>
<feature type="signal peptide" evidence="1">
    <location>
        <begin position="1"/>
        <end position="32"/>
    </location>
</feature>
<organism evidence="2 3">
    <name type="scientific">Candidatus Chloroploca asiatica</name>
    <dbReference type="NCBI Taxonomy" id="1506545"/>
    <lineage>
        <taxon>Bacteria</taxon>
        <taxon>Bacillati</taxon>
        <taxon>Chloroflexota</taxon>
        <taxon>Chloroflexia</taxon>
        <taxon>Chloroflexales</taxon>
        <taxon>Chloroflexineae</taxon>
        <taxon>Oscillochloridaceae</taxon>
        <taxon>Candidatus Chloroploca</taxon>
    </lineage>
</organism>
<evidence type="ECO:0000313" key="3">
    <source>
        <dbReference type="Proteomes" id="UP000220922"/>
    </source>
</evidence>
<gene>
    <name evidence="2" type="ORF">A9Q02_16915</name>
</gene>
<keyword evidence="3" id="KW-1185">Reference proteome</keyword>
<name>A0A2H3KVJ7_9CHLR</name>
<sequence length="257" mass="27474">MNRSITFRTQIAINTVTLCLVAFMLLASNTFANSNVANTVSSTTTTTISYQGHLTSPDGTAVSATLPMTFNLYTGPTGGTAVWTEQRSGSNAVPVSNGLFNVALGSVTPIPVSLLNAPLWLGISVNSDAEMSPREQLASVPYAAVAGNVPDGSITQLQAPSLVRSANDTNVRLYHGKKTMTSQGSQNILQFSITLSPPCKYHFEVFLQPSWTYHNDVISSVGGTPDGFTAYFRLADGRSWSDGQWLPVDWLAICSDN</sequence>
<reference evidence="2 3" key="1">
    <citation type="submission" date="2016-05" db="EMBL/GenBank/DDBJ databases">
        <authorList>
            <person name="Lavstsen T."/>
            <person name="Jespersen J.S."/>
        </authorList>
    </citation>
    <scope>NUCLEOTIDE SEQUENCE [LARGE SCALE GENOMIC DNA]</scope>
    <source>
        <strain evidence="2 3">B7-9</strain>
    </source>
</reference>
<dbReference type="AlphaFoldDB" id="A0A2H3KVJ7"/>
<dbReference type="OrthoDB" id="166852at2"/>
<accession>A0A2H3KVJ7</accession>
<feature type="chain" id="PRO_5013917659" evidence="1">
    <location>
        <begin position="33"/>
        <end position="257"/>
    </location>
</feature>
<keyword evidence="1" id="KW-0732">Signal</keyword>
<dbReference type="Proteomes" id="UP000220922">
    <property type="component" value="Unassembled WGS sequence"/>
</dbReference>
<protein>
    <submittedName>
        <fullName evidence="2">Uncharacterized protein</fullName>
    </submittedName>
</protein>
<comment type="caution">
    <text evidence="2">The sequence shown here is derived from an EMBL/GenBank/DDBJ whole genome shotgun (WGS) entry which is preliminary data.</text>
</comment>
<proteinExistence type="predicted"/>
<dbReference type="EMBL" id="LYXE01000119">
    <property type="protein sequence ID" value="PDV97906.1"/>
    <property type="molecule type" value="Genomic_DNA"/>
</dbReference>
<dbReference type="RefSeq" id="WP_097654000.1">
    <property type="nucleotide sequence ID" value="NZ_LYXE01000119.1"/>
</dbReference>
<evidence type="ECO:0000256" key="1">
    <source>
        <dbReference type="SAM" id="SignalP"/>
    </source>
</evidence>